<dbReference type="PANTHER" id="PTHR34464:SF3">
    <property type="entry name" value="OS09G0376300 PROTEIN"/>
    <property type="match status" value="1"/>
</dbReference>
<sequence>MDDTRIDKEYDVGDWCFLSDYESDDSNWLIERLKPLRSDFESNDNDDEDDSGDDSFAVLVPCYLYLVARRLKTQIMCFLQAQNRWSKRNKGQFD</sequence>
<dbReference type="EMBL" id="ASHM01002327">
    <property type="protein sequence ID" value="PNY08154.1"/>
    <property type="molecule type" value="Genomic_DNA"/>
</dbReference>
<reference evidence="1 2" key="2">
    <citation type="journal article" date="2017" name="Front. Plant Sci.">
        <title>Gene Classification and Mining of Molecular Markers Useful in Red Clover (Trifolium pratense) Breeding.</title>
        <authorList>
            <person name="Istvanek J."/>
            <person name="Dluhosova J."/>
            <person name="Dluhos P."/>
            <person name="Patkova L."/>
            <person name="Nedelnik J."/>
            <person name="Repkova J."/>
        </authorList>
    </citation>
    <scope>NUCLEOTIDE SEQUENCE [LARGE SCALE GENOMIC DNA]</scope>
    <source>
        <strain evidence="2">cv. Tatra</strain>
        <tissue evidence="1">Young leaves</tissue>
    </source>
</reference>
<gene>
    <name evidence="1" type="ORF">L195_g004667</name>
</gene>
<dbReference type="PANTHER" id="PTHR34464">
    <property type="entry name" value="OS09G0376300 PROTEIN"/>
    <property type="match status" value="1"/>
</dbReference>
<dbReference type="Proteomes" id="UP000236291">
    <property type="component" value="Unassembled WGS sequence"/>
</dbReference>
<dbReference type="AlphaFoldDB" id="A0A2K3NYN8"/>
<evidence type="ECO:0000313" key="1">
    <source>
        <dbReference type="EMBL" id="PNY08154.1"/>
    </source>
</evidence>
<evidence type="ECO:0000313" key="2">
    <source>
        <dbReference type="Proteomes" id="UP000236291"/>
    </source>
</evidence>
<reference evidence="1 2" key="1">
    <citation type="journal article" date="2014" name="Am. J. Bot.">
        <title>Genome assembly and annotation for red clover (Trifolium pratense; Fabaceae).</title>
        <authorList>
            <person name="Istvanek J."/>
            <person name="Jaros M."/>
            <person name="Krenek A."/>
            <person name="Repkova J."/>
        </authorList>
    </citation>
    <scope>NUCLEOTIDE SEQUENCE [LARGE SCALE GENOMIC DNA]</scope>
    <source>
        <strain evidence="2">cv. Tatra</strain>
        <tissue evidence="1">Young leaves</tissue>
    </source>
</reference>
<comment type="caution">
    <text evidence="1">The sequence shown here is derived from an EMBL/GenBank/DDBJ whole genome shotgun (WGS) entry which is preliminary data.</text>
</comment>
<proteinExistence type="predicted"/>
<name>A0A2K3NYN8_TRIPR</name>
<protein>
    <submittedName>
        <fullName evidence="1">Uncharacterized protein</fullName>
    </submittedName>
</protein>
<organism evidence="1 2">
    <name type="scientific">Trifolium pratense</name>
    <name type="common">Red clover</name>
    <dbReference type="NCBI Taxonomy" id="57577"/>
    <lineage>
        <taxon>Eukaryota</taxon>
        <taxon>Viridiplantae</taxon>
        <taxon>Streptophyta</taxon>
        <taxon>Embryophyta</taxon>
        <taxon>Tracheophyta</taxon>
        <taxon>Spermatophyta</taxon>
        <taxon>Magnoliopsida</taxon>
        <taxon>eudicotyledons</taxon>
        <taxon>Gunneridae</taxon>
        <taxon>Pentapetalae</taxon>
        <taxon>rosids</taxon>
        <taxon>fabids</taxon>
        <taxon>Fabales</taxon>
        <taxon>Fabaceae</taxon>
        <taxon>Papilionoideae</taxon>
        <taxon>50 kb inversion clade</taxon>
        <taxon>NPAAA clade</taxon>
        <taxon>Hologalegina</taxon>
        <taxon>IRL clade</taxon>
        <taxon>Trifolieae</taxon>
        <taxon>Trifolium</taxon>
    </lineage>
</organism>
<accession>A0A2K3NYN8</accession>